<feature type="transmembrane region" description="Helical" evidence="8">
    <location>
        <begin position="29"/>
        <end position="49"/>
    </location>
</feature>
<dbReference type="PRINTS" id="PR00950">
    <property type="entry name" value="TYPE3IMSPROT"/>
</dbReference>
<dbReference type="SUPFAM" id="SSF160544">
    <property type="entry name" value="EscU C-terminal domain-like"/>
    <property type="match status" value="1"/>
</dbReference>
<comment type="caution">
    <text evidence="9">The sequence shown here is derived from an EMBL/GenBank/DDBJ whole genome shotgun (WGS) entry which is preliminary data.</text>
</comment>
<dbReference type="InterPro" id="IPR006135">
    <property type="entry name" value="T3SS_substrate_exporter"/>
</dbReference>
<keyword evidence="4 8" id="KW-0812">Transmembrane</keyword>
<feature type="transmembrane region" description="Helical" evidence="8">
    <location>
        <begin position="180"/>
        <end position="206"/>
    </location>
</feature>
<dbReference type="InterPro" id="IPR029025">
    <property type="entry name" value="T3SS_substrate_exporter_C"/>
</dbReference>
<organism evidence="9 10">
    <name type="scientific">Mycetohabitans endofungorum</name>
    <dbReference type="NCBI Taxonomy" id="417203"/>
    <lineage>
        <taxon>Bacteria</taxon>
        <taxon>Pseudomonadati</taxon>
        <taxon>Pseudomonadota</taxon>
        <taxon>Betaproteobacteria</taxon>
        <taxon>Burkholderiales</taxon>
        <taxon>Burkholderiaceae</taxon>
        <taxon>Mycetohabitans</taxon>
    </lineage>
</organism>
<evidence type="ECO:0000256" key="4">
    <source>
        <dbReference type="ARBA" id="ARBA00022692"/>
    </source>
</evidence>
<evidence type="ECO:0000313" key="10">
    <source>
        <dbReference type="Proteomes" id="UP000243096"/>
    </source>
</evidence>
<evidence type="ECO:0000256" key="3">
    <source>
        <dbReference type="ARBA" id="ARBA00022475"/>
    </source>
</evidence>
<comment type="subcellular location">
    <subcellularLocation>
        <location evidence="1">Cell membrane</location>
        <topology evidence="1">Multi-pass membrane protein</topology>
    </subcellularLocation>
</comment>
<evidence type="ECO:0000256" key="5">
    <source>
        <dbReference type="ARBA" id="ARBA00022989"/>
    </source>
</evidence>
<feature type="transmembrane region" description="Helical" evidence="8">
    <location>
        <begin position="145"/>
        <end position="168"/>
    </location>
</feature>
<keyword evidence="10" id="KW-1185">Reference proteome</keyword>
<dbReference type="AlphaFoldDB" id="A0A2P5KAH1"/>
<sequence length="360" mass="39476">MSDEKTEEPTEKRLRDARRDGQVAKSTDLADAAVMCASIAVLVAAASMFTDVFRALIHTTLDFVTTDRSNTMLVASAFKLGRQSLTIIVPCVAAAALCAFAALFAQVGFQISTKPVTPNPTAVNPASGIKRIFSLRTVVDMAKSLLKAALVACVMWYTIRGLIPLIATSLYQPLPELSRLFWTVLLKLFSAAALVFMVIATLDFKLQKFLFTRQMRMSKDEIKREYKQQEGDPQLKGERKRIAREWAQEAPPRLRVGLANALIVNPTHYAVAIRYAPEECPLPVVIAKGHDESAAELRRYAAQARVPIIGNPPVARALHRVKIDEPIPEALFEAVAAILRWVDSLGPRQTDSGGAATSAH</sequence>
<keyword evidence="6 8" id="KW-0472">Membrane</keyword>
<keyword evidence="3" id="KW-1003">Cell membrane</keyword>
<evidence type="ECO:0000256" key="8">
    <source>
        <dbReference type="SAM" id="Phobius"/>
    </source>
</evidence>
<evidence type="ECO:0000256" key="6">
    <source>
        <dbReference type="ARBA" id="ARBA00023136"/>
    </source>
</evidence>
<comment type="similarity">
    <text evidence="2">Belongs to the type III secretion exporter family.</text>
</comment>
<feature type="compositionally biased region" description="Basic and acidic residues" evidence="7">
    <location>
        <begin position="7"/>
        <end position="20"/>
    </location>
</feature>
<evidence type="ECO:0000256" key="2">
    <source>
        <dbReference type="ARBA" id="ARBA00010690"/>
    </source>
</evidence>
<evidence type="ECO:0000313" key="9">
    <source>
        <dbReference type="EMBL" id="PPB83704.1"/>
    </source>
</evidence>
<dbReference type="NCBIfam" id="TIGR01404">
    <property type="entry name" value="FlhB_rel_III"/>
    <property type="match status" value="1"/>
</dbReference>
<dbReference type="PANTHER" id="PTHR30531:SF12">
    <property type="entry name" value="FLAGELLAR BIOSYNTHETIC PROTEIN FLHB"/>
    <property type="match status" value="1"/>
</dbReference>
<dbReference type="GO" id="GO:0005886">
    <property type="term" value="C:plasma membrane"/>
    <property type="evidence" value="ECO:0007669"/>
    <property type="project" value="UniProtKB-SubCell"/>
</dbReference>
<dbReference type="RefSeq" id="WP_104077381.1">
    <property type="nucleotide sequence ID" value="NZ_CP062179.1"/>
</dbReference>
<evidence type="ECO:0000256" key="7">
    <source>
        <dbReference type="SAM" id="MobiDB-lite"/>
    </source>
</evidence>
<reference evidence="9 10" key="1">
    <citation type="submission" date="2018-01" db="EMBL/GenBank/DDBJ databases">
        <title>Genomic Encyclopedia of Type Strains, Phase III (KMG-III): the genomes of soil and plant-associated and newly described type strains.</title>
        <authorList>
            <person name="Whitman W."/>
        </authorList>
    </citation>
    <scope>NUCLEOTIDE SEQUENCE [LARGE SCALE GENOMIC DNA]</scope>
    <source>
        <strain evidence="9 10">HKI456</strain>
    </source>
</reference>
<evidence type="ECO:0000256" key="1">
    <source>
        <dbReference type="ARBA" id="ARBA00004651"/>
    </source>
</evidence>
<accession>A0A2P5KAH1</accession>
<feature type="region of interest" description="Disordered" evidence="7">
    <location>
        <begin position="1"/>
        <end position="20"/>
    </location>
</feature>
<dbReference type="GO" id="GO:0009306">
    <property type="term" value="P:protein secretion"/>
    <property type="evidence" value="ECO:0007669"/>
    <property type="project" value="InterPro"/>
</dbReference>
<dbReference type="InterPro" id="IPR006307">
    <property type="entry name" value="BsaZ-like"/>
</dbReference>
<keyword evidence="5 8" id="KW-1133">Transmembrane helix</keyword>
<dbReference type="OrthoDB" id="9807950at2"/>
<dbReference type="Proteomes" id="UP000243096">
    <property type="component" value="Unassembled WGS sequence"/>
</dbReference>
<gene>
    <name evidence="9" type="ORF">B0O95_10695</name>
</gene>
<protein>
    <submittedName>
        <fullName evidence="9">Type III secretion protein U</fullName>
    </submittedName>
</protein>
<dbReference type="Pfam" id="PF01312">
    <property type="entry name" value="Bac_export_2"/>
    <property type="match status" value="1"/>
</dbReference>
<dbReference type="PANTHER" id="PTHR30531">
    <property type="entry name" value="FLAGELLAR BIOSYNTHETIC PROTEIN FLHB"/>
    <property type="match status" value="1"/>
</dbReference>
<name>A0A2P5KAH1_9BURK</name>
<dbReference type="EMBL" id="PRDW01000006">
    <property type="protein sequence ID" value="PPB83704.1"/>
    <property type="molecule type" value="Genomic_DNA"/>
</dbReference>
<dbReference type="Gene3D" id="3.40.1690.10">
    <property type="entry name" value="secretion proteins EscU"/>
    <property type="match status" value="1"/>
</dbReference>
<feature type="transmembrane region" description="Helical" evidence="8">
    <location>
        <begin position="85"/>
        <end position="105"/>
    </location>
</feature>
<proteinExistence type="inferred from homology"/>